<evidence type="ECO:0000313" key="1">
    <source>
        <dbReference type="EMBL" id="KAK3669993.1"/>
    </source>
</evidence>
<proteinExistence type="predicted"/>
<dbReference type="EMBL" id="JAUTXT010000066">
    <property type="protein sequence ID" value="KAK3669993.1"/>
    <property type="molecule type" value="Genomic_DNA"/>
</dbReference>
<protein>
    <submittedName>
        <fullName evidence="1">Uncharacterized protein</fullName>
    </submittedName>
</protein>
<dbReference type="AlphaFoldDB" id="A0AAE0TR14"/>
<accession>A0AAE0TR14</accession>
<evidence type="ECO:0000313" key="2">
    <source>
        <dbReference type="Proteomes" id="UP001274830"/>
    </source>
</evidence>
<comment type="caution">
    <text evidence="1">The sequence shown here is derived from an EMBL/GenBank/DDBJ whole genome shotgun (WGS) entry which is preliminary data.</text>
</comment>
<keyword evidence="2" id="KW-1185">Reference proteome</keyword>
<sequence>METDEGMPALAPCKWCVNRGLECRVFATREDEACAYCKRMSKGGCAAKVVPEEEDDEGGVMLAQVIADQRACDCRVDELETQCRALETTVETLWAELEGMKALVGEIGSVVGRFGGRLATPPLSSGECTVTDQIMKVES</sequence>
<organism evidence="1 2">
    <name type="scientific">Recurvomyces mirabilis</name>
    <dbReference type="NCBI Taxonomy" id="574656"/>
    <lineage>
        <taxon>Eukaryota</taxon>
        <taxon>Fungi</taxon>
        <taxon>Dikarya</taxon>
        <taxon>Ascomycota</taxon>
        <taxon>Pezizomycotina</taxon>
        <taxon>Dothideomycetes</taxon>
        <taxon>Dothideomycetidae</taxon>
        <taxon>Mycosphaerellales</taxon>
        <taxon>Teratosphaeriaceae</taxon>
        <taxon>Recurvomyces</taxon>
    </lineage>
</organism>
<gene>
    <name evidence="1" type="ORF">LTR78_010165</name>
</gene>
<name>A0AAE0TR14_9PEZI</name>
<reference evidence="1" key="1">
    <citation type="submission" date="2023-07" db="EMBL/GenBank/DDBJ databases">
        <title>Black Yeasts Isolated from many extreme environments.</title>
        <authorList>
            <person name="Coleine C."/>
            <person name="Stajich J.E."/>
            <person name="Selbmann L."/>
        </authorList>
    </citation>
    <scope>NUCLEOTIDE SEQUENCE</scope>
    <source>
        <strain evidence="1">CCFEE 5485</strain>
    </source>
</reference>
<dbReference type="Proteomes" id="UP001274830">
    <property type="component" value="Unassembled WGS sequence"/>
</dbReference>